<keyword evidence="1 8" id="KW-1003">Cell membrane</keyword>
<dbReference type="NCBIfam" id="TIGR02205">
    <property type="entry name" value="septum_zipA"/>
    <property type="match status" value="1"/>
</dbReference>
<dbReference type="GO" id="GO:0051301">
    <property type="term" value="P:cell division"/>
    <property type="evidence" value="ECO:0007669"/>
    <property type="project" value="UniProtKB-KW"/>
</dbReference>
<keyword evidence="7 8" id="KW-0131">Cell cycle</keyword>
<comment type="subunit">
    <text evidence="8">Interacts with FtsZ via their C-terminal domains.</text>
</comment>
<feature type="region of interest" description="Disordered" evidence="10">
    <location>
        <begin position="171"/>
        <end position="361"/>
    </location>
</feature>
<gene>
    <name evidence="8 12" type="primary">zipA</name>
    <name evidence="12" type="ORF">ABE960_06215</name>
</gene>
<feature type="domain" description="ZipA C-terminal FtsZ-binding" evidence="11">
    <location>
        <begin position="412"/>
        <end position="543"/>
    </location>
</feature>
<evidence type="ECO:0000256" key="8">
    <source>
        <dbReference type="HAMAP-Rule" id="MF_00509"/>
    </source>
</evidence>
<feature type="compositionally biased region" description="Basic and acidic residues" evidence="10">
    <location>
        <begin position="249"/>
        <end position="262"/>
    </location>
</feature>
<evidence type="ECO:0000256" key="2">
    <source>
        <dbReference type="ARBA" id="ARBA00022519"/>
    </source>
</evidence>
<dbReference type="RefSeq" id="WP_349761359.1">
    <property type="nucleotide sequence ID" value="NZ_JBEGCJ010000002.1"/>
</dbReference>
<dbReference type="EMBL" id="JBEGCJ010000002">
    <property type="protein sequence ID" value="MEQ6917111.1"/>
    <property type="molecule type" value="Genomic_DNA"/>
</dbReference>
<evidence type="ECO:0000256" key="4">
    <source>
        <dbReference type="ARBA" id="ARBA00022692"/>
    </source>
</evidence>
<keyword evidence="2 8" id="KW-0997">Cell inner membrane</keyword>
<feature type="compositionally biased region" description="Basic and acidic residues" evidence="10">
    <location>
        <begin position="292"/>
        <end position="336"/>
    </location>
</feature>
<dbReference type="PANTHER" id="PTHR38685">
    <property type="entry name" value="CELL DIVISION PROTEIN ZIPA"/>
    <property type="match status" value="1"/>
</dbReference>
<dbReference type="Proteomes" id="UP001442468">
    <property type="component" value="Unassembled WGS sequence"/>
</dbReference>
<evidence type="ECO:0000256" key="3">
    <source>
        <dbReference type="ARBA" id="ARBA00022618"/>
    </source>
</evidence>
<comment type="similarity">
    <text evidence="8 9">Belongs to the ZipA family.</text>
</comment>
<dbReference type="InterPro" id="IPR011919">
    <property type="entry name" value="Cell_div_ZipA"/>
</dbReference>
<comment type="caution">
    <text evidence="12">The sequence shown here is derived from an EMBL/GenBank/DDBJ whole genome shotgun (WGS) entry which is preliminary data.</text>
</comment>
<feature type="transmembrane region" description="Helical" evidence="8">
    <location>
        <begin position="6"/>
        <end position="24"/>
    </location>
</feature>
<reference evidence="12 13" key="1">
    <citation type="submission" date="2024-05" db="EMBL/GenBank/DDBJ databases">
        <title>Halomonas sp. SSM6 16S ribosomal RNA gene Genome sequencing and assembly.</title>
        <authorList>
            <person name="Yook S."/>
        </authorList>
    </citation>
    <scope>NUCLEOTIDE SEQUENCE [LARGE SCALE GENOMIC DNA]</scope>
    <source>
        <strain evidence="12 13">SSM6</strain>
    </source>
</reference>
<keyword evidence="5 8" id="KW-1133">Transmembrane helix</keyword>
<feature type="compositionally biased region" description="Basic and acidic residues" evidence="10">
    <location>
        <begin position="85"/>
        <end position="106"/>
    </location>
</feature>
<keyword evidence="13" id="KW-1185">Reference proteome</keyword>
<keyword evidence="3 8" id="KW-0132">Cell division</keyword>
<feature type="compositionally biased region" description="Basic and acidic residues" evidence="10">
    <location>
        <begin position="225"/>
        <end position="240"/>
    </location>
</feature>
<sequence>MELREWLILLGLALVTLIVIDGVRRLQRQRRVPRLDQVESGPAARDADPEAEARAAEINWELPNGGARVIRPAEDRGTQPKPKLQRQEHPGPSRVLSEFRRSRPDVGRPAADTTDECEPSVVPASATRSDARVDARVVATGDAMGDARVTDSVDGNSLDRDAPVRDSISAEMLRSNEARDPEVKLPPSRPEASAGHVGSPASEPVEDDRREPALSSLEGLEMEGLEMRAEENVELPERAEPLTADPEDHDAYADEERYRLVDLEGMGDSFKSGSKRVGSSMQRFGTSLQKSFADRREHKRSEKVRREQERAEKAAREAARRQQAEDEKAERRRLEAEAVSLADDDDPLFTPPRHHRQEAEAPIIEEPAMAESESDMDDSSPRDDVVRTHPVLEKALRHDVNAEHAREILSHADEIIVISVMSRDEEGFSGTALLDLMLACGLRYGRDMGIFHRFETEDPDSRLQFSMVNVVKPGTFPIEAMDDFRTQGITLLMPLPGASDTAAAFEAMVETAMVIVRHLGGVLKDEHQSVMTAQTVEFARQRVQEFERRTRLKRYQVN</sequence>
<feature type="region of interest" description="Disordered" evidence="10">
    <location>
        <begin position="63"/>
        <end position="128"/>
    </location>
</feature>
<keyword evidence="6 8" id="KW-0472">Membrane</keyword>
<comment type="subcellular location">
    <subcellularLocation>
        <location evidence="8">Cell inner membrane</location>
        <topology evidence="8">Single-pass type I membrane protein</topology>
    </subcellularLocation>
    <text evidence="8">Localizes to the Z ring in an FtsZ-dependent manner.</text>
</comment>
<dbReference type="HAMAP" id="MF_00509">
    <property type="entry name" value="ZipA"/>
    <property type="match status" value="1"/>
</dbReference>
<feature type="compositionally biased region" description="Polar residues" evidence="10">
    <location>
        <begin position="277"/>
        <end position="290"/>
    </location>
</feature>
<comment type="function">
    <text evidence="8 9">Essential cell division protein that stabilizes the FtsZ protofilaments by cross-linking them and that serves as a cytoplasmic membrane anchor for the Z ring. Also required for the recruitment to the septal ring of downstream cell division proteins.</text>
</comment>
<evidence type="ECO:0000256" key="9">
    <source>
        <dbReference type="RuleBase" id="RU003612"/>
    </source>
</evidence>
<organism evidence="12 13">
    <name type="scientific">Halomonas aquatica</name>
    <dbReference type="NCBI Taxonomy" id="3151123"/>
    <lineage>
        <taxon>Bacteria</taxon>
        <taxon>Pseudomonadati</taxon>
        <taxon>Pseudomonadota</taxon>
        <taxon>Gammaproteobacteria</taxon>
        <taxon>Oceanospirillales</taxon>
        <taxon>Halomonadaceae</taxon>
        <taxon>Halomonas</taxon>
    </lineage>
</organism>
<dbReference type="SMART" id="SM00771">
    <property type="entry name" value="ZipA_C"/>
    <property type="match status" value="1"/>
</dbReference>
<name>A0ABV1NDH1_9GAMM</name>
<keyword evidence="4 8" id="KW-0812">Transmembrane</keyword>
<evidence type="ECO:0000256" key="6">
    <source>
        <dbReference type="ARBA" id="ARBA00023136"/>
    </source>
</evidence>
<protein>
    <recommendedName>
        <fullName evidence="8 9">Cell division protein ZipA</fullName>
    </recommendedName>
</protein>
<evidence type="ECO:0000313" key="12">
    <source>
        <dbReference type="EMBL" id="MEQ6917111.1"/>
    </source>
</evidence>
<evidence type="ECO:0000313" key="13">
    <source>
        <dbReference type="Proteomes" id="UP001442468"/>
    </source>
</evidence>
<evidence type="ECO:0000256" key="5">
    <source>
        <dbReference type="ARBA" id="ARBA00022989"/>
    </source>
</evidence>
<dbReference type="InterPro" id="IPR036765">
    <property type="entry name" value="ZipA_FtsZ-bd_C_sf"/>
</dbReference>
<evidence type="ECO:0000256" key="10">
    <source>
        <dbReference type="SAM" id="MobiDB-lite"/>
    </source>
</evidence>
<dbReference type="Gene3D" id="3.30.1400.10">
    <property type="entry name" value="ZipA, C-terminal FtsZ-binding domain"/>
    <property type="match status" value="1"/>
</dbReference>
<accession>A0ABV1NDH1</accession>
<feature type="compositionally biased region" description="Basic and acidic residues" evidence="10">
    <location>
        <begin position="174"/>
        <end position="183"/>
    </location>
</feature>
<evidence type="ECO:0000259" key="11">
    <source>
        <dbReference type="SMART" id="SM00771"/>
    </source>
</evidence>
<evidence type="ECO:0000256" key="7">
    <source>
        <dbReference type="ARBA" id="ARBA00023306"/>
    </source>
</evidence>
<dbReference type="Pfam" id="PF04354">
    <property type="entry name" value="ZipA_C"/>
    <property type="match status" value="1"/>
</dbReference>
<dbReference type="InterPro" id="IPR007449">
    <property type="entry name" value="ZipA_FtsZ-bd_C"/>
</dbReference>
<dbReference type="SUPFAM" id="SSF64383">
    <property type="entry name" value="Cell-division protein ZipA, C-terminal domain"/>
    <property type="match status" value="1"/>
</dbReference>
<dbReference type="PANTHER" id="PTHR38685:SF1">
    <property type="entry name" value="CELL DIVISION PROTEIN ZIPA"/>
    <property type="match status" value="1"/>
</dbReference>
<proteinExistence type="inferred from homology"/>
<evidence type="ECO:0000256" key="1">
    <source>
        <dbReference type="ARBA" id="ARBA00022475"/>
    </source>
</evidence>